<dbReference type="AlphaFoldDB" id="X1ABN4"/>
<keyword evidence="1" id="KW-0812">Transmembrane</keyword>
<organism evidence="3">
    <name type="scientific">marine sediment metagenome</name>
    <dbReference type="NCBI Taxonomy" id="412755"/>
    <lineage>
        <taxon>unclassified sequences</taxon>
        <taxon>metagenomes</taxon>
        <taxon>ecological metagenomes</taxon>
    </lineage>
</organism>
<feature type="transmembrane region" description="Helical" evidence="1">
    <location>
        <begin position="107"/>
        <end position="129"/>
    </location>
</feature>
<dbReference type="PROSITE" id="PS51711">
    <property type="entry name" value="G_FEOB"/>
    <property type="match status" value="1"/>
</dbReference>
<sequence>MMNDNLLREKKKITVALTGQPNVGKSTVFNIMTGLHQHVGNWPGKTVERKEGTCKFNNYVFEIVDLPGTYSLTANSIEEIIARDFIIKNHPDVVVAVINAANLERNLYLVAELILLGVPVIVGLNMIDVAISHRMKIEHKVLQSALGIPVIPMLYLYL</sequence>
<keyword evidence="1" id="KW-1133">Transmembrane helix</keyword>
<protein>
    <recommendedName>
        <fullName evidence="2">FeoB-type G domain-containing protein</fullName>
    </recommendedName>
</protein>
<dbReference type="GO" id="GO:0005525">
    <property type="term" value="F:GTP binding"/>
    <property type="evidence" value="ECO:0007669"/>
    <property type="project" value="InterPro"/>
</dbReference>
<dbReference type="InterPro" id="IPR030389">
    <property type="entry name" value="G_FEOB_dom"/>
</dbReference>
<evidence type="ECO:0000313" key="3">
    <source>
        <dbReference type="EMBL" id="GAG79840.1"/>
    </source>
</evidence>
<dbReference type="Gene3D" id="3.40.50.300">
    <property type="entry name" value="P-loop containing nucleotide triphosphate hydrolases"/>
    <property type="match status" value="1"/>
</dbReference>
<evidence type="ECO:0000259" key="2">
    <source>
        <dbReference type="PROSITE" id="PS51711"/>
    </source>
</evidence>
<dbReference type="GO" id="GO:0015093">
    <property type="term" value="F:ferrous iron transmembrane transporter activity"/>
    <property type="evidence" value="ECO:0007669"/>
    <property type="project" value="TreeGrafter"/>
</dbReference>
<comment type="caution">
    <text evidence="3">The sequence shown here is derived from an EMBL/GenBank/DDBJ whole genome shotgun (WGS) entry which is preliminary data.</text>
</comment>
<dbReference type="GO" id="GO:0005886">
    <property type="term" value="C:plasma membrane"/>
    <property type="evidence" value="ECO:0007669"/>
    <property type="project" value="TreeGrafter"/>
</dbReference>
<dbReference type="InterPro" id="IPR027417">
    <property type="entry name" value="P-loop_NTPase"/>
</dbReference>
<feature type="domain" description="FeoB-type G" evidence="2">
    <location>
        <begin position="12"/>
        <end position="158"/>
    </location>
</feature>
<reference evidence="3" key="1">
    <citation type="journal article" date="2014" name="Front. Microbiol.">
        <title>High frequency of phylogenetically diverse reductive dehalogenase-homologous genes in deep subseafloor sedimentary metagenomes.</title>
        <authorList>
            <person name="Kawai M."/>
            <person name="Futagami T."/>
            <person name="Toyoda A."/>
            <person name="Takaki Y."/>
            <person name="Nishi S."/>
            <person name="Hori S."/>
            <person name="Arai W."/>
            <person name="Tsubouchi T."/>
            <person name="Morono Y."/>
            <person name="Uchiyama I."/>
            <person name="Ito T."/>
            <person name="Fujiyama A."/>
            <person name="Inagaki F."/>
            <person name="Takami H."/>
        </authorList>
    </citation>
    <scope>NUCLEOTIDE SEQUENCE</scope>
    <source>
        <strain evidence="3">Expedition CK06-06</strain>
    </source>
</reference>
<dbReference type="Pfam" id="PF02421">
    <property type="entry name" value="FeoB_N"/>
    <property type="match status" value="1"/>
</dbReference>
<dbReference type="EMBL" id="BART01018936">
    <property type="protein sequence ID" value="GAG79840.1"/>
    <property type="molecule type" value="Genomic_DNA"/>
</dbReference>
<dbReference type="SUPFAM" id="SSF52540">
    <property type="entry name" value="P-loop containing nucleoside triphosphate hydrolases"/>
    <property type="match status" value="1"/>
</dbReference>
<dbReference type="CDD" id="cd01879">
    <property type="entry name" value="FeoB"/>
    <property type="match status" value="1"/>
</dbReference>
<dbReference type="InterPro" id="IPR006073">
    <property type="entry name" value="GTP-bd"/>
</dbReference>
<proteinExistence type="predicted"/>
<name>X1ABN4_9ZZZZ</name>
<gene>
    <name evidence="3" type="ORF">S01H4_35584</name>
</gene>
<dbReference type="InterPro" id="IPR050860">
    <property type="entry name" value="FeoB_GTPase"/>
</dbReference>
<dbReference type="PANTHER" id="PTHR43185">
    <property type="entry name" value="FERROUS IRON TRANSPORT PROTEIN B"/>
    <property type="match status" value="1"/>
</dbReference>
<keyword evidence="1" id="KW-0472">Membrane</keyword>
<accession>X1ABN4</accession>
<dbReference type="PANTHER" id="PTHR43185:SF1">
    <property type="entry name" value="FE(2+) TRANSPORTER FEOB"/>
    <property type="match status" value="1"/>
</dbReference>
<dbReference type="PRINTS" id="PR00326">
    <property type="entry name" value="GTP1OBG"/>
</dbReference>
<evidence type="ECO:0000256" key="1">
    <source>
        <dbReference type="SAM" id="Phobius"/>
    </source>
</evidence>